<gene>
    <name evidence="1" type="ORF">T265_09075</name>
</gene>
<sequence>MRRILHAQTDAEVTGIKEIVWPRTLYMYSKLETLLSQPKPAPICSNAKSVAIEAYDHLRCHHYLGEAEQLVNLLSIPHIKVTAQVGNRVVCT</sequence>
<organism evidence="1 2">
    <name type="scientific">Opisthorchis viverrini</name>
    <name type="common">Southeast Asian liver fluke</name>
    <dbReference type="NCBI Taxonomy" id="6198"/>
    <lineage>
        <taxon>Eukaryota</taxon>
        <taxon>Metazoa</taxon>
        <taxon>Spiralia</taxon>
        <taxon>Lophotrochozoa</taxon>
        <taxon>Platyhelminthes</taxon>
        <taxon>Trematoda</taxon>
        <taxon>Digenea</taxon>
        <taxon>Opisthorchiida</taxon>
        <taxon>Opisthorchiata</taxon>
        <taxon>Opisthorchiidae</taxon>
        <taxon>Opisthorchis</taxon>
    </lineage>
</organism>
<dbReference type="RefSeq" id="XP_009173318.1">
    <property type="nucleotide sequence ID" value="XM_009175054.1"/>
</dbReference>
<keyword evidence="2" id="KW-1185">Reference proteome</keyword>
<dbReference type="EMBL" id="KL596872">
    <property type="protein sequence ID" value="KER22945.1"/>
    <property type="molecule type" value="Genomic_DNA"/>
</dbReference>
<evidence type="ECO:0000313" key="1">
    <source>
        <dbReference type="EMBL" id="KER22945.1"/>
    </source>
</evidence>
<dbReference type="CTD" id="20323254"/>
<evidence type="ECO:0000313" key="2">
    <source>
        <dbReference type="Proteomes" id="UP000054324"/>
    </source>
</evidence>
<dbReference type="OrthoDB" id="6268115at2759"/>
<dbReference type="STRING" id="6198.A0A074ZI19"/>
<dbReference type="Proteomes" id="UP000054324">
    <property type="component" value="Unassembled WGS sequence"/>
</dbReference>
<accession>A0A074ZI19</accession>
<protein>
    <submittedName>
        <fullName evidence="1">Uncharacterized protein</fullName>
    </submittedName>
</protein>
<dbReference type="AlphaFoldDB" id="A0A074ZI19"/>
<name>A0A074ZI19_OPIVI</name>
<reference evidence="1 2" key="1">
    <citation type="submission" date="2013-11" db="EMBL/GenBank/DDBJ databases">
        <title>Opisthorchis viverrini - life in the bile duct.</title>
        <authorList>
            <person name="Young N.D."/>
            <person name="Nagarajan N."/>
            <person name="Lin S.J."/>
            <person name="Korhonen P.K."/>
            <person name="Jex A.R."/>
            <person name="Hall R.S."/>
            <person name="Safavi-Hemami H."/>
            <person name="Kaewkong W."/>
            <person name="Bertrand D."/>
            <person name="Gao S."/>
            <person name="Seet Q."/>
            <person name="Wongkham S."/>
            <person name="Teh B.T."/>
            <person name="Wongkham C."/>
            <person name="Intapan P.M."/>
            <person name="Maleewong W."/>
            <person name="Yang X."/>
            <person name="Hu M."/>
            <person name="Wang Z."/>
            <person name="Hofmann A."/>
            <person name="Sternberg P.W."/>
            <person name="Tan P."/>
            <person name="Wang J."/>
            <person name="Gasser R.B."/>
        </authorList>
    </citation>
    <scope>NUCLEOTIDE SEQUENCE [LARGE SCALE GENOMIC DNA]</scope>
</reference>
<proteinExistence type="predicted"/>
<dbReference type="GeneID" id="20323254"/>
<dbReference type="KEGG" id="ovi:T265_09075"/>